<dbReference type="Proteomes" id="UP000824533">
    <property type="component" value="Linkage Group LG11"/>
</dbReference>
<protein>
    <submittedName>
        <fullName evidence="1">Uncharacterized protein</fullName>
    </submittedName>
</protein>
<evidence type="ECO:0000313" key="1">
    <source>
        <dbReference type="EMBL" id="KAJ0177901.1"/>
    </source>
</evidence>
<proteinExistence type="predicted"/>
<keyword evidence="2" id="KW-1185">Reference proteome</keyword>
<accession>A0ACC1D1T0</accession>
<evidence type="ECO:0000313" key="2">
    <source>
        <dbReference type="Proteomes" id="UP000824533"/>
    </source>
</evidence>
<reference evidence="1 2" key="1">
    <citation type="journal article" date="2021" name="Front. Genet.">
        <title>Chromosome-Level Genome Assembly Reveals Significant Gene Expansion in the Toll and IMD Signaling Pathways of Dendrolimus kikuchii.</title>
        <authorList>
            <person name="Zhou J."/>
            <person name="Wu P."/>
            <person name="Xiong Z."/>
            <person name="Liu N."/>
            <person name="Zhao N."/>
            <person name="Ji M."/>
            <person name="Qiu Y."/>
            <person name="Yang B."/>
        </authorList>
    </citation>
    <scope>NUCLEOTIDE SEQUENCE [LARGE SCALE GENOMIC DNA]</scope>
    <source>
        <strain evidence="1">Ann1</strain>
    </source>
</reference>
<organism evidence="1 2">
    <name type="scientific">Dendrolimus kikuchii</name>
    <dbReference type="NCBI Taxonomy" id="765133"/>
    <lineage>
        <taxon>Eukaryota</taxon>
        <taxon>Metazoa</taxon>
        <taxon>Ecdysozoa</taxon>
        <taxon>Arthropoda</taxon>
        <taxon>Hexapoda</taxon>
        <taxon>Insecta</taxon>
        <taxon>Pterygota</taxon>
        <taxon>Neoptera</taxon>
        <taxon>Endopterygota</taxon>
        <taxon>Lepidoptera</taxon>
        <taxon>Glossata</taxon>
        <taxon>Ditrysia</taxon>
        <taxon>Bombycoidea</taxon>
        <taxon>Lasiocampidae</taxon>
        <taxon>Dendrolimus</taxon>
    </lineage>
</organism>
<dbReference type="EMBL" id="CM034397">
    <property type="protein sequence ID" value="KAJ0177901.1"/>
    <property type="molecule type" value="Genomic_DNA"/>
</dbReference>
<gene>
    <name evidence="1" type="ORF">K1T71_006774</name>
</gene>
<name>A0ACC1D1T0_9NEOP</name>
<sequence>MGGSKDIHNKTAKLTTTRSSKPKTKPNKENSLSLTDLTDPTLLTEIRLLRQEISDMKAQNVEISLLRQELLELKHQITAMSSTALENQTKVREELETAQKSIIDLKCTVTQLQQRLNFQEQNELRNDIEIIGIPELNNENLAHVIQVTSQKIGIQLAETDIDYMSRIGPKRSQETHSLTTRQHQPRPIIVKLLRRQKRNEIISAAKARKNLTSESIVPGSPKKIYINERLTKDHRVLFREARDQAAANKFKYCWLKNGGIFVRENDYKPAFKINSINDLNKYVVS</sequence>
<comment type="caution">
    <text evidence="1">The sequence shown here is derived from an EMBL/GenBank/DDBJ whole genome shotgun (WGS) entry which is preliminary data.</text>
</comment>